<protein>
    <recommendedName>
        <fullName evidence="5">PE-PGRS family protein</fullName>
    </recommendedName>
</protein>
<organism evidence="3 4">
    <name type="scientific">Mycolicibacterium septicum DSM 44393</name>
    <dbReference type="NCBI Taxonomy" id="1341646"/>
    <lineage>
        <taxon>Bacteria</taxon>
        <taxon>Bacillati</taxon>
        <taxon>Actinomycetota</taxon>
        <taxon>Actinomycetes</taxon>
        <taxon>Mycobacteriales</taxon>
        <taxon>Mycobacteriaceae</taxon>
        <taxon>Mycolicibacterium</taxon>
    </lineage>
</organism>
<evidence type="ECO:0000256" key="2">
    <source>
        <dbReference type="SAM" id="SignalP"/>
    </source>
</evidence>
<accession>A0A7X6MSI8</accession>
<evidence type="ECO:0000313" key="3">
    <source>
        <dbReference type="EMBL" id="NKZ14117.1"/>
    </source>
</evidence>
<dbReference type="Proteomes" id="UP000518188">
    <property type="component" value="Unassembled WGS sequence"/>
</dbReference>
<feature type="chain" id="PRO_5038386510" description="PE-PGRS family protein" evidence="2">
    <location>
        <begin position="23"/>
        <end position="454"/>
    </location>
</feature>
<evidence type="ECO:0008006" key="5">
    <source>
        <dbReference type="Google" id="ProtNLM"/>
    </source>
</evidence>
<dbReference type="RefSeq" id="WP_168441785.1">
    <property type="nucleotide sequence ID" value="NZ_JAAXPJ010000011.1"/>
</dbReference>
<keyword evidence="2" id="KW-0732">Signal</keyword>
<feature type="signal peptide" evidence="2">
    <location>
        <begin position="1"/>
        <end position="22"/>
    </location>
</feature>
<comment type="caution">
    <text evidence="3">The sequence shown here is derived from an EMBL/GenBank/DDBJ whole genome shotgun (WGS) entry which is preliminary data.</text>
</comment>
<feature type="compositionally biased region" description="Low complexity" evidence="1">
    <location>
        <begin position="349"/>
        <end position="364"/>
    </location>
</feature>
<gene>
    <name evidence="3" type="ORF">HGA11_24350</name>
</gene>
<proteinExistence type="predicted"/>
<feature type="compositionally biased region" description="Basic and acidic residues" evidence="1">
    <location>
        <begin position="421"/>
        <end position="441"/>
    </location>
</feature>
<feature type="compositionally biased region" description="Basic and acidic residues" evidence="1">
    <location>
        <begin position="391"/>
        <end position="403"/>
    </location>
</feature>
<name>A0A7X6MSI8_9MYCO</name>
<sequence length="454" mass="45542">MQLAARSYMAAGVALVGASAIAVSPMAPPAPEVHMPVALTAAIENPLTVFEPAIAATQTLFNNFIERQTTNPLPVLRQLATNVATGVQVFANTDPVLVVALALTHGVITAQEIGPNLAALGETTSSAMNALVENLGVLAAGLPDALQAAGALIAAGDPNGAINAIMGPGVQPIINIMLETVNPQINAVGHVLGVPQPILDAATESTLGVLIAVASATVGIGFDLPGYPLPLVKQVIAGTQSVLAAAASGDPGTFVNALQHSVADFAADVAYQVDQTISMGNYIADSFTNALKQITPKPVPFPDIDDLPKALAAPAPAVAATTAVTTALKPAATPVEKTESAPATEADNASGTGTDTSAAPTTDATDADTKADTDATATDSDDATKATTKLSTKESPKAAKGSEKAGSAKAVRSQVKSAVKKLTDGLKKDKTAPKNSAEKKAQSSSDSAKGSDSK</sequence>
<reference evidence="3 4" key="1">
    <citation type="submission" date="2020-04" db="EMBL/GenBank/DDBJ databases">
        <title>MicrobeNet Type strains.</title>
        <authorList>
            <person name="Nicholson A.C."/>
        </authorList>
    </citation>
    <scope>NUCLEOTIDE SEQUENCE [LARGE SCALE GENOMIC DNA]</scope>
    <source>
        <strain evidence="3 4">ATCC 700731</strain>
    </source>
</reference>
<dbReference type="AlphaFoldDB" id="A0A7X6MSI8"/>
<evidence type="ECO:0000313" key="4">
    <source>
        <dbReference type="Proteomes" id="UP000518188"/>
    </source>
</evidence>
<evidence type="ECO:0000256" key="1">
    <source>
        <dbReference type="SAM" id="MobiDB-lite"/>
    </source>
</evidence>
<dbReference type="EMBL" id="JAAXPJ010000011">
    <property type="protein sequence ID" value="NKZ14117.1"/>
    <property type="molecule type" value="Genomic_DNA"/>
</dbReference>
<feature type="region of interest" description="Disordered" evidence="1">
    <location>
        <begin position="331"/>
        <end position="454"/>
    </location>
</feature>